<dbReference type="RefSeq" id="WP_065410930.1">
    <property type="nucleotide sequence ID" value="NZ_MAYT01000023.1"/>
</dbReference>
<dbReference type="PANTHER" id="PTHR43077">
    <property type="entry name" value="TRANSPORT PERMEASE YVFS-RELATED"/>
    <property type="match status" value="1"/>
</dbReference>
<keyword evidence="4 6" id="KW-0472">Membrane</keyword>
<dbReference type="NCBIfam" id="TIGR03062">
    <property type="entry name" value="pip_yhgE_Cterm"/>
    <property type="match status" value="1"/>
</dbReference>
<evidence type="ECO:0000313" key="8">
    <source>
        <dbReference type="EMBL" id="OCA87498.1"/>
    </source>
</evidence>
<keyword evidence="2 6" id="KW-0812">Transmembrane</keyword>
<dbReference type="GO" id="GO:0016020">
    <property type="term" value="C:membrane"/>
    <property type="evidence" value="ECO:0007669"/>
    <property type="project" value="UniProtKB-SubCell"/>
</dbReference>
<feature type="domain" description="ABC-2 type transporter transmembrane" evidence="7">
    <location>
        <begin position="23"/>
        <end position="167"/>
    </location>
</feature>
<dbReference type="Gene3D" id="1.10.287.950">
    <property type="entry name" value="Methyl-accepting chemotaxis protein"/>
    <property type="match status" value="2"/>
</dbReference>
<dbReference type="Proteomes" id="UP000092578">
    <property type="component" value="Unassembled WGS sequence"/>
</dbReference>
<evidence type="ECO:0000256" key="6">
    <source>
        <dbReference type="SAM" id="Phobius"/>
    </source>
</evidence>
<dbReference type="InterPro" id="IPR017501">
    <property type="entry name" value="Phage_infect_YhgE_C"/>
</dbReference>
<protein>
    <recommendedName>
        <fullName evidence="7">ABC-2 type transporter transmembrane domain-containing protein</fullName>
    </recommendedName>
</protein>
<dbReference type="GO" id="GO:0140359">
    <property type="term" value="F:ABC-type transporter activity"/>
    <property type="evidence" value="ECO:0007669"/>
    <property type="project" value="InterPro"/>
</dbReference>
<feature type="transmembrane region" description="Helical" evidence="6">
    <location>
        <begin position="615"/>
        <end position="636"/>
    </location>
</feature>
<evidence type="ECO:0000256" key="2">
    <source>
        <dbReference type="ARBA" id="ARBA00022692"/>
    </source>
</evidence>
<comment type="caution">
    <text evidence="8">The sequence shown here is derived from an EMBL/GenBank/DDBJ whole genome shotgun (WGS) entry which is preliminary data.</text>
</comment>
<dbReference type="SUPFAM" id="SSF101967">
    <property type="entry name" value="Adhesin YadA, collagen-binding domain"/>
    <property type="match status" value="1"/>
</dbReference>
<dbReference type="InterPro" id="IPR013525">
    <property type="entry name" value="ABC2_TM"/>
</dbReference>
<dbReference type="InterPro" id="IPR017500">
    <property type="entry name" value="Phage_infect_YhgE_N"/>
</dbReference>
<evidence type="ECO:0000313" key="9">
    <source>
        <dbReference type="Proteomes" id="UP000092578"/>
    </source>
</evidence>
<dbReference type="InterPro" id="IPR051328">
    <property type="entry name" value="T7SS_ABC-Transporter"/>
</dbReference>
<keyword evidence="9" id="KW-1185">Reference proteome</keyword>
<accession>A0A1B9AUX6</accession>
<dbReference type="InterPro" id="IPR023908">
    <property type="entry name" value="xxxLxxG_rpt"/>
</dbReference>
<feature type="compositionally biased region" description="Polar residues" evidence="5">
    <location>
        <begin position="489"/>
        <end position="501"/>
    </location>
</feature>
<feature type="transmembrane region" description="Helical" evidence="6">
    <location>
        <begin position="20"/>
        <end position="42"/>
    </location>
</feature>
<feature type="transmembrane region" description="Helical" evidence="6">
    <location>
        <begin position="574"/>
        <end position="594"/>
    </location>
</feature>
<dbReference type="AlphaFoldDB" id="A0A1B9AUX6"/>
<dbReference type="NCBIfam" id="TIGR03057">
    <property type="entry name" value="xxxLxxG_by_4"/>
    <property type="match status" value="5"/>
</dbReference>
<comment type="subcellular location">
    <subcellularLocation>
        <location evidence="1">Membrane</location>
        <topology evidence="1">Multi-pass membrane protein</topology>
    </subcellularLocation>
</comment>
<dbReference type="EMBL" id="MAYT01000023">
    <property type="protein sequence ID" value="OCA87498.1"/>
    <property type="molecule type" value="Genomic_DNA"/>
</dbReference>
<feature type="region of interest" description="Disordered" evidence="5">
    <location>
        <begin position="489"/>
        <end position="512"/>
    </location>
</feature>
<dbReference type="NCBIfam" id="TIGR03061">
    <property type="entry name" value="pip_yhgE_Nterm"/>
    <property type="match status" value="1"/>
</dbReference>
<reference evidence="9" key="1">
    <citation type="submission" date="2016-05" db="EMBL/GenBank/DDBJ databases">
        <authorList>
            <person name="Liu B."/>
            <person name="Wang J."/>
            <person name="Zhu Y."/>
            <person name="Liu G."/>
            <person name="Chen Q."/>
            <person name="Chen Z."/>
            <person name="Lan J."/>
            <person name="Che J."/>
            <person name="Ge C."/>
            <person name="Shi H."/>
            <person name="Pan Z."/>
            <person name="Liu X."/>
        </authorList>
    </citation>
    <scope>NUCLEOTIDE SEQUENCE [LARGE SCALE GENOMIC DNA]</scope>
    <source>
        <strain evidence="9">FJAT-27215</strain>
    </source>
</reference>
<evidence type="ECO:0000256" key="1">
    <source>
        <dbReference type="ARBA" id="ARBA00004141"/>
    </source>
</evidence>
<dbReference type="Pfam" id="PF12698">
    <property type="entry name" value="ABC2_membrane_3"/>
    <property type="match status" value="2"/>
</dbReference>
<feature type="transmembrane region" description="Helical" evidence="6">
    <location>
        <begin position="734"/>
        <end position="750"/>
    </location>
</feature>
<evidence type="ECO:0000256" key="4">
    <source>
        <dbReference type="ARBA" id="ARBA00023136"/>
    </source>
</evidence>
<evidence type="ECO:0000259" key="7">
    <source>
        <dbReference type="Pfam" id="PF12698"/>
    </source>
</evidence>
<organism evidence="8 9">
    <name type="scientific">Pseudobacillus wudalianchiensis</name>
    <dbReference type="NCBI Taxonomy" id="1743143"/>
    <lineage>
        <taxon>Bacteria</taxon>
        <taxon>Bacillati</taxon>
        <taxon>Bacillota</taxon>
        <taxon>Bacilli</taxon>
        <taxon>Bacillales</taxon>
        <taxon>Bacillaceae</taxon>
        <taxon>Pseudobacillus</taxon>
    </lineage>
</organism>
<feature type="transmembrane region" description="Helical" evidence="6">
    <location>
        <begin position="642"/>
        <end position="661"/>
    </location>
</feature>
<keyword evidence="3 6" id="KW-1133">Transmembrane helix</keyword>
<gene>
    <name evidence="8" type="ORF">A8F95_09160</name>
</gene>
<feature type="transmembrane region" description="Helical" evidence="6">
    <location>
        <begin position="673"/>
        <end position="693"/>
    </location>
</feature>
<dbReference type="InterPro" id="IPR011049">
    <property type="entry name" value="Serralysin-like_metalloprot_C"/>
</dbReference>
<sequence>MKRSMFIAELKNIAGNRMLFISMIAILLIPLLYAGMLLWAFWDPYSQLDKLPVAIVNKDAGADFDGEKLAIGKELTKELKKSDDFDFHIVSEKEAQKGIDNQEYYMLIQIPADFSANATTLLDDTPKKLELKYVPNESYNFVSSQMGTTAMKEIRASVQKSVTETYAETMFDKMKSMGEGFETASKGAGELDEGAGKLSEGAAQLKENLAILADRSVQFSEGISKAGKGSKELANGASKLSSGLAQLEQGQNKLTAGSQELQKGTNELASGLSNLQTGLHTVDGKMTELNSGTVQMKEGVQQFQSKLPELTEGTQKLSTGAEQLNTGLGQFEEQLIAGMNESMNQQLEQYMPLLEKKFSPVEIALIKQKLKEQQNQMAEQIRTNVGQLQEGSQQLASGSKAVNQAISGQLAPNIKSLNEGLGKVQTGQQQLQEGIHKLAEGSDQLAAGTGQLQAGEETLTNGMNQVGEKLSDAKNGSAELASGAESLNSGLGELNNGSSKLSEGAGKLAEGSTELESGSVKLKEGTKELHDKLGEAAGKANEVHAKDDTYDMMAEPVKVDKEVQHHVPNYGTGIAPYFLSLGLFVGALMLTIVFPLRDPAEQPSSGFRWFIGKTGIMFTAGIAQSLLVSAVLLFGLKIEVQSVPLFILTTMITSLTFMAIIQMLTTLWGNPGRFIAVLILILQLTASAGTFPLELIPKALQPFNSILPMAYSVRAFKAVISSGDFHFMWTNEQILLSFAAVCLVITALFFKRLFKKQYGVQTVEE</sequence>
<name>A0A1B9AUX6_9BACI</name>
<dbReference type="Gene3D" id="3.40.1710.10">
    <property type="entry name" value="abc type-2 transporter like domain"/>
    <property type="match status" value="1"/>
</dbReference>
<evidence type="ECO:0000256" key="5">
    <source>
        <dbReference type="SAM" id="MobiDB-lite"/>
    </source>
</evidence>
<dbReference type="PANTHER" id="PTHR43077:SF5">
    <property type="entry name" value="PHAGE INFECTION PROTEIN"/>
    <property type="match status" value="1"/>
</dbReference>
<proteinExistence type="predicted"/>
<evidence type="ECO:0000256" key="3">
    <source>
        <dbReference type="ARBA" id="ARBA00022989"/>
    </source>
</evidence>
<feature type="domain" description="ABC-2 type transporter transmembrane" evidence="7">
    <location>
        <begin position="557"/>
        <end position="748"/>
    </location>
</feature>